<accession>A0A2S1LLZ5</accession>
<reference evidence="1 2" key="1">
    <citation type="submission" date="2017-04" db="EMBL/GenBank/DDBJ databases">
        <title>Complete genome sequence of Flavobacterium kingsejong AJ004.</title>
        <authorList>
            <person name="Lee P.C."/>
        </authorList>
    </citation>
    <scope>NUCLEOTIDE SEQUENCE [LARGE SCALE GENOMIC DNA]</scope>
    <source>
        <strain evidence="1 2">AJ004</strain>
    </source>
</reference>
<gene>
    <name evidence="1" type="ORF">FK004_05680</name>
</gene>
<sequence length="317" mass="35345">MNPIEVVRLFPGSDTAMTGTARVIHELFRQDLAVFMAFDVSLNIDFAEAFLASIEAAEIVVADSAIIDQQVSLTEDAYDAMDQARIKYNEVKYFVVKAFPSAGVQGEFGLNGYPKARRSRNQMAQFLNEMHLACVKYQEGLIAAGYNAEAIAAILPLRNELIEKNTSQKIFRKQRPKLTEDRIKILNSCYKYLSQILAAGQLVFPTEYAKQKQYVYKPVSRKKETEDYSDTLSPGSSVMIATVAYTPESLLVFYNTGLGTMSFCLALEGTTEGNWVTLPSGAEITKTMAQLQEGGTQLMVRNDDLDREGSYALEIHF</sequence>
<protein>
    <submittedName>
        <fullName evidence="1">Uncharacterized protein</fullName>
    </submittedName>
</protein>
<keyword evidence="2" id="KW-1185">Reference proteome</keyword>
<dbReference type="OrthoDB" id="1432813at2"/>
<dbReference type="EMBL" id="CP020919">
    <property type="protein sequence ID" value="AWG24754.1"/>
    <property type="molecule type" value="Genomic_DNA"/>
</dbReference>
<dbReference type="RefSeq" id="WP_108736384.1">
    <property type="nucleotide sequence ID" value="NZ_CP020919.1"/>
</dbReference>
<evidence type="ECO:0000313" key="2">
    <source>
        <dbReference type="Proteomes" id="UP000244677"/>
    </source>
</evidence>
<name>A0A2S1LLZ5_9FLAO</name>
<dbReference type="Proteomes" id="UP000244677">
    <property type="component" value="Chromosome"/>
</dbReference>
<dbReference type="KEGG" id="fki:FK004_05680"/>
<dbReference type="AlphaFoldDB" id="A0A2S1LLZ5"/>
<organism evidence="1 2">
    <name type="scientific">Flavobacterium kingsejongi</name>
    <dbReference type="NCBI Taxonomy" id="1678728"/>
    <lineage>
        <taxon>Bacteria</taxon>
        <taxon>Pseudomonadati</taxon>
        <taxon>Bacteroidota</taxon>
        <taxon>Flavobacteriia</taxon>
        <taxon>Flavobacteriales</taxon>
        <taxon>Flavobacteriaceae</taxon>
        <taxon>Flavobacterium</taxon>
    </lineage>
</organism>
<proteinExistence type="predicted"/>
<evidence type="ECO:0000313" key="1">
    <source>
        <dbReference type="EMBL" id="AWG24754.1"/>
    </source>
</evidence>